<organism evidence="1 2">
    <name type="scientific">Ditylenchus dipsaci</name>
    <dbReference type="NCBI Taxonomy" id="166011"/>
    <lineage>
        <taxon>Eukaryota</taxon>
        <taxon>Metazoa</taxon>
        <taxon>Ecdysozoa</taxon>
        <taxon>Nematoda</taxon>
        <taxon>Chromadorea</taxon>
        <taxon>Rhabditida</taxon>
        <taxon>Tylenchina</taxon>
        <taxon>Tylenchomorpha</taxon>
        <taxon>Sphaerularioidea</taxon>
        <taxon>Anguinidae</taxon>
        <taxon>Anguininae</taxon>
        <taxon>Ditylenchus</taxon>
    </lineage>
</organism>
<evidence type="ECO:0000313" key="2">
    <source>
        <dbReference type="WBParaSite" id="jg1252"/>
    </source>
</evidence>
<accession>A0A915CV08</accession>
<evidence type="ECO:0000313" key="1">
    <source>
        <dbReference type="Proteomes" id="UP000887574"/>
    </source>
</evidence>
<dbReference type="AlphaFoldDB" id="A0A915CV08"/>
<proteinExistence type="predicted"/>
<protein>
    <submittedName>
        <fullName evidence="2">Uncharacterized protein</fullName>
    </submittedName>
</protein>
<reference evidence="2" key="1">
    <citation type="submission" date="2022-11" db="UniProtKB">
        <authorList>
            <consortium name="WormBaseParasite"/>
        </authorList>
    </citation>
    <scope>IDENTIFICATION</scope>
</reference>
<sequence>MSPKNTRLVLLLLKTSGRPGCIGSPTKALPPVSMPLKECETQDNCFKSHNEMQGI</sequence>
<dbReference type="WBParaSite" id="jg1252">
    <property type="protein sequence ID" value="jg1252"/>
    <property type="gene ID" value="jg1252"/>
</dbReference>
<keyword evidence="1" id="KW-1185">Reference proteome</keyword>
<dbReference type="Proteomes" id="UP000887574">
    <property type="component" value="Unplaced"/>
</dbReference>
<name>A0A915CV08_9BILA</name>